<comment type="caution">
    <text evidence="1">The sequence shown here is derived from an EMBL/GenBank/DDBJ whole genome shotgun (WGS) entry which is preliminary data.</text>
</comment>
<dbReference type="AlphaFoldDB" id="A0AAD1UIT5"/>
<proteinExistence type="predicted"/>
<name>A0AAD1UIT5_EUPCR</name>
<sequence length="361" mass="42316">MEIVQKSWKSKKVVPSCLLVDCLRRRRSNFLHQAMSIFKANKPVVIDFEVLSSPLKRYKKATKQNNSKKHLKIELTKKMKSIFEKMKQKDKEISISSSYFKQQIEKNLSKAKFYREKSPISIKMFNPGLGRKKKKSCKKSRGFSINCSRLDLTPMCYSDLKMMSPIKKVFKRRKRSVKTRKQIRKYRYSKYIDDKEGKKDQATGIDELWQYNCEKEEDNINSSSGSSETLELQAKYGIMEIKEGIKKVKSKSRSNLRNEIISKNYSSFLKLKNRVGNDPKKIIKKPKQLQQNKQKTKKIVNNRMPLQMVNASIAFDIPLNYKQENIRSSASLNRNHQLGRDYSCSNALSPFKRLYALNYKL</sequence>
<dbReference type="Proteomes" id="UP001295684">
    <property type="component" value="Unassembled WGS sequence"/>
</dbReference>
<accession>A0AAD1UIT5</accession>
<protein>
    <submittedName>
        <fullName evidence="1">Uncharacterized protein</fullName>
    </submittedName>
</protein>
<evidence type="ECO:0000313" key="2">
    <source>
        <dbReference type="Proteomes" id="UP001295684"/>
    </source>
</evidence>
<keyword evidence="2" id="KW-1185">Reference proteome</keyword>
<reference evidence="1" key="1">
    <citation type="submission" date="2023-07" db="EMBL/GenBank/DDBJ databases">
        <authorList>
            <consortium name="AG Swart"/>
            <person name="Singh M."/>
            <person name="Singh A."/>
            <person name="Seah K."/>
            <person name="Emmerich C."/>
        </authorList>
    </citation>
    <scope>NUCLEOTIDE SEQUENCE</scope>
    <source>
        <strain evidence="1">DP1</strain>
    </source>
</reference>
<dbReference type="EMBL" id="CAMPGE010008846">
    <property type="protein sequence ID" value="CAI2367730.1"/>
    <property type="molecule type" value="Genomic_DNA"/>
</dbReference>
<organism evidence="1 2">
    <name type="scientific">Euplotes crassus</name>
    <dbReference type="NCBI Taxonomy" id="5936"/>
    <lineage>
        <taxon>Eukaryota</taxon>
        <taxon>Sar</taxon>
        <taxon>Alveolata</taxon>
        <taxon>Ciliophora</taxon>
        <taxon>Intramacronucleata</taxon>
        <taxon>Spirotrichea</taxon>
        <taxon>Hypotrichia</taxon>
        <taxon>Euplotida</taxon>
        <taxon>Euplotidae</taxon>
        <taxon>Moneuplotes</taxon>
    </lineage>
</organism>
<gene>
    <name evidence="1" type="ORF">ECRASSUSDP1_LOCUS9018</name>
</gene>
<evidence type="ECO:0000313" key="1">
    <source>
        <dbReference type="EMBL" id="CAI2367730.1"/>
    </source>
</evidence>